<accession>A0A8C5AXV6</accession>
<organism evidence="3 4">
    <name type="scientific">Gadus morhua</name>
    <name type="common">Atlantic cod</name>
    <dbReference type="NCBI Taxonomy" id="8049"/>
    <lineage>
        <taxon>Eukaryota</taxon>
        <taxon>Metazoa</taxon>
        <taxon>Chordata</taxon>
        <taxon>Craniata</taxon>
        <taxon>Vertebrata</taxon>
        <taxon>Euteleostomi</taxon>
        <taxon>Actinopterygii</taxon>
        <taxon>Neopterygii</taxon>
        <taxon>Teleostei</taxon>
        <taxon>Neoteleostei</taxon>
        <taxon>Acanthomorphata</taxon>
        <taxon>Zeiogadaria</taxon>
        <taxon>Gadariae</taxon>
        <taxon>Gadiformes</taxon>
        <taxon>Gadoidei</taxon>
        <taxon>Gadidae</taxon>
        <taxon>Gadus</taxon>
    </lineage>
</organism>
<keyword evidence="1" id="KW-0175">Coiled coil</keyword>
<feature type="coiled-coil region" evidence="1">
    <location>
        <begin position="222"/>
        <end position="280"/>
    </location>
</feature>
<dbReference type="PANTHER" id="PTHR47147">
    <property type="entry name" value="SYNCOILIN"/>
    <property type="match status" value="1"/>
</dbReference>
<evidence type="ECO:0000256" key="1">
    <source>
        <dbReference type="SAM" id="Coils"/>
    </source>
</evidence>
<reference evidence="3" key="1">
    <citation type="submission" date="2025-08" db="UniProtKB">
        <authorList>
            <consortium name="Ensembl"/>
        </authorList>
    </citation>
    <scope>IDENTIFICATION</scope>
</reference>
<dbReference type="PANTHER" id="PTHR47147:SF1">
    <property type="entry name" value="SYNCOILIN"/>
    <property type="match status" value="1"/>
</dbReference>
<evidence type="ECO:0000313" key="3">
    <source>
        <dbReference type="Ensembl" id="ENSGMOP00000038201.1"/>
    </source>
</evidence>
<sequence length="332" mass="38505">METRRLVEDFPQSNASDDSHSEDRLEVYVNSLQRRPVDSETTHSELLSSDPRHPMTEIGTRPFDMDHLGWLFDKCIQEVRGLEAQRDELIRELLCLHAPMLQAVAYLRRKVEEARKTLTLVQLDHIGVCEDVQQVKKRLLRAARGCIQSQARKPSRGLARSLSDVSHCRRASLSLQRRLSGSMRSLEGWYEPRLMALLRRRQAGEEALRKSKELGQDLSVRLGPLEQDVQRLELQRACLEDRMVLMERDRRDCKAQYEVMDMLEETLRDLKVEFEIQRKSTTHLQSLKDGLLRELAGFRYNFRGPLKAGGPRLPLLRGPHRCRCSQPEGHTH</sequence>
<evidence type="ECO:0008006" key="5">
    <source>
        <dbReference type="Google" id="ProtNLM"/>
    </source>
</evidence>
<dbReference type="InterPro" id="IPR027702">
    <property type="entry name" value="Syncoilin"/>
</dbReference>
<dbReference type="GeneTree" id="ENSGT00390000018108"/>
<protein>
    <recommendedName>
        <fullName evidence="5">Syncoilin</fullName>
    </recommendedName>
</protein>
<dbReference type="AlphaFoldDB" id="A0A8C5AXV6"/>
<dbReference type="Ensembl" id="ENSGMOT00000067676.1">
    <property type="protein sequence ID" value="ENSGMOP00000038201.1"/>
    <property type="gene ID" value="ENSGMOG00000032530.1"/>
</dbReference>
<feature type="region of interest" description="Disordered" evidence="2">
    <location>
        <begin position="37"/>
        <end position="56"/>
    </location>
</feature>
<evidence type="ECO:0000313" key="4">
    <source>
        <dbReference type="Proteomes" id="UP000694546"/>
    </source>
</evidence>
<proteinExistence type="predicted"/>
<reference evidence="3" key="2">
    <citation type="submission" date="2025-09" db="UniProtKB">
        <authorList>
            <consortium name="Ensembl"/>
        </authorList>
    </citation>
    <scope>IDENTIFICATION</scope>
</reference>
<evidence type="ECO:0000256" key="2">
    <source>
        <dbReference type="SAM" id="MobiDB-lite"/>
    </source>
</evidence>
<keyword evidence="4" id="KW-1185">Reference proteome</keyword>
<name>A0A8C5AXV6_GADMO</name>
<dbReference type="GO" id="GO:0005882">
    <property type="term" value="C:intermediate filament"/>
    <property type="evidence" value="ECO:0007669"/>
    <property type="project" value="InterPro"/>
</dbReference>
<dbReference type="Proteomes" id="UP000694546">
    <property type="component" value="Chromosome 5"/>
</dbReference>
<feature type="region of interest" description="Disordered" evidence="2">
    <location>
        <begin position="1"/>
        <end position="23"/>
    </location>
</feature>